<protein>
    <submittedName>
        <fullName evidence="3">PorT family protein</fullName>
    </submittedName>
</protein>
<comment type="caution">
    <text evidence="3">The sequence shown here is derived from an EMBL/GenBank/DDBJ whole genome shotgun (WGS) entry which is preliminary data.</text>
</comment>
<feature type="chain" id="PRO_5037477766" evidence="1">
    <location>
        <begin position="26"/>
        <end position="245"/>
    </location>
</feature>
<evidence type="ECO:0000313" key="3">
    <source>
        <dbReference type="EMBL" id="NIZ68684.1"/>
    </source>
</evidence>
<dbReference type="AlphaFoldDB" id="A0A968GGQ2"/>
<accession>A0A968GGQ2</accession>
<evidence type="ECO:0000256" key="1">
    <source>
        <dbReference type="SAM" id="SignalP"/>
    </source>
</evidence>
<gene>
    <name evidence="3" type="ORF">HCT48_00400</name>
</gene>
<proteinExistence type="predicted"/>
<reference evidence="3" key="1">
    <citation type="submission" date="2020-03" db="EMBL/GenBank/DDBJ databases">
        <title>Spirochaetal bacteria isolated from arthropods constitute a novel genus Entomospira genus novum within the order Spirochaetales.</title>
        <authorList>
            <person name="Grana-Miraglia L."/>
            <person name="Sikutova S."/>
            <person name="Fingerle V."/>
            <person name="Sing A."/>
            <person name="Castillo-Ramirez S."/>
            <person name="Margos G."/>
            <person name="Rudolf I."/>
        </authorList>
    </citation>
    <scope>NUCLEOTIDE SEQUENCE</scope>
    <source>
        <strain evidence="3">BR149</strain>
    </source>
</reference>
<evidence type="ECO:0000259" key="2">
    <source>
        <dbReference type="Pfam" id="PF13568"/>
    </source>
</evidence>
<dbReference type="Proteomes" id="UP000778951">
    <property type="component" value="Unassembled WGS sequence"/>
</dbReference>
<organism evidence="3 4">
    <name type="scientific">Entomospira culicis</name>
    <dbReference type="NCBI Taxonomy" id="2719989"/>
    <lineage>
        <taxon>Bacteria</taxon>
        <taxon>Pseudomonadati</taxon>
        <taxon>Spirochaetota</taxon>
        <taxon>Spirochaetia</taxon>
        <taxon>Spirochaetales</taxon>
        <taxon>Spirochaetaceae</taxon>
        <taxon>Entomospira</taxon>
    </lineage>
</organism>
<feature type="domain" description="Outer membrane protein beta-barrel" evidence="2">
    <location>
        <begin position="27"/>
        <end position="192"/>
    </location>
</feature>
<dbReference type="Pfam" id="PF13568">
    <property type="entry name" value="OMP_b-brl_2"/>
    <property type="match status" value="1"/>
</dbReference>
<sequence length="245" mass="26765">MKIFSMKKTVLGLLLLAGVALNSNAVEIGIGVRVGFENEFTTRMEKNSEGTFGNAQDVKFGAAMQAGLFADIGLTEWFAITPGVNVSLFRGVMNKTYGTDADGNWDKNQWSSASSNFMAIDVDLLAKLMYGNWYGAVGVGMTFTTAPTMTFKDSDGSSEKFNSNATSRISMNIVMDTGLYFPLMDSENHFLITGIRTTYDVFALFAKEMSRNQAMKAMANPYDIKFAGASPFTAAFTVGYMFKFA</sequence>
<name>A0A968GGQ2_9SPIO</name>
<keyword evidence="1" id="KW-0732">Signal</keyword>
<feature type="signal peptide" evidence="1">
    <location>
        <begin position="1"/>
        <end position="25"/>
    </location>
</feature>
<dbReference type="EMBL" id="JAATLM010000001">
    <property type="protein sequence ID" value="NIZ68684.1"/>
    <property type="molecule type" value="Genomic_DNA"/>
</dbReference>
<dbReference type="InterPro" id="IPR025665">
    <property type="entry name" value="Beta-barrel_OMP_2"/>
</dbReference>
<dbReference type="RefSeq" id="WP_167694772.1">
    <property type="nucleotide sequence ID" value="NZ_CP118181.1"/>
</dbReference>
<evidence type="ECO:0000313" key="4">
    <source>
        <dbReference type="Proteomes" id="UP000778951"/>
    </source>
</evidence>
<keyword evidence="4" id="KW-1185">Reference proteome</keyword>